<feature type="domain" description="HTH lysR-type" evidence="5">
    <location>
        <begin position="1"/>
        <end position="61"/>
    </location>
</feature>
<dbReference type="EMBL" id="MCBT01000030">
    <property type="protein sequence ID" value="OEG73999.1"/>
    <property type="molecule type" value="Genomic_DNA"/>
</dbReference>
<dbReference type="Gene3D" id="1.10.10.10">
    <property type="entry name" value="Winged helix-like DNA-binding domain superfamily/Winged helix DNA-binding domain"/>
    <property type="match status" value="1"/>
</dbReference>
<dbReference type="PANTHER" id="PTHR30537:SF5">
    <property type="entry name" value="HTH-TYPE TRANSCRIPTIONAL ACTIVATOR TTDR-RELATED"/>
    <property type="match status" value="1"/>
</dbReference>
<protein>
    <submittedName>
        <fullName evidence="6">LysR family transcriptional regulator</fullName>
    </submittedName>
</protein>
<keyword evidence="4" id="KW-0804">Transcription</keyword>
<sequence>MDASQLYRMLVFASVVEQGSLTAAAETLGISRSMVSQHLKRLENRCQLSLLHRTTRKISLTQEGQQFYHYCAELLKLAKQAEAAIIPNDEQLQGSIKIAAPVAIGELALAALLKEFHKRYPKIHVSLQLEDRKLDQLEHHIDIAIQTGQPDNEELVAIKLAQYDDYLVASPEYIANHGAPLHPDNLNHHQWIMQSANQLPRRCQFDNSDGEKFTLQLTPFINCNTSLGCLKLVKEGLGLAMLPEHIVKQPLQAEKLVRLLPDYHLGRGGIFAVHSYQDVVPARIRAMLAFMEQRLYRDTP</sequence>
<organism evidence="6 7">
    <name type="scientific">Shewanella colwelliana</name>
    <name type="common">Alteromonas colwelliana</name>
    <dbReference type="NCBI Taxonomy" id="23"/>
    <lineage>
        <taxon>Bacteria</taxon>
        <taxon>Pseudomonadati</taxon>
        <taxon>Pseudomonadota</taxon>
        <taxon>Gammaproteobacteria</taxon>
        <taxon>Alteromonadales</taxon>
        <taxon>Shewanellaceae</taxon>
        <taxon>Shewanella</taxon>
    </lineage>
</organism>
<dbReference type="InterPro" id="IPR005119">
    <property type="entry name" value="LysR_subst-bd"/>
</dbReference>
<dbReference type="PROSITE" id="PS50931">
    <property type="entry name" value="HTH_LYSR"/>
    <property type="match status" value="1"/>
</dbReference>
<dbReference type="CDD" id="cd08422">
    <property type="entry name" value="PBP2_CrgA_like"/>
    <property type="match status" value="1"/>
</dbReference>
<dbReference type="GO" id="GO:0006351">
    <property type="term" value="P:DNA-templated transcription"/>
    <property type="evidence" value="ECO:0007669"/>
    <property type="project" value="TreeGrafter"/>
</dbReference>
<dbReference type="Pfam" id="PF03466">
    <property type="entry name" value="LysR_substrate"/>
    <property type="match status" value="1"/>
</dbReference>
<keyword evidence="2" id="KW-0805">Transcription regulation</keyword>
<evidence type="ECO:0000256" key="1">
    <source>
        <dbReference type="ARBA" id="ARBA00009437"/>
    </source>
</evidence>
<dbReference type="SUPFAM" id="SSF53850">
    <property type="entry name" value="Periplasmic binding protein-like II"/>
    <property type="match status" value="1"/>
</dbReference>
<dbReference type="OrthoDB" id="9786526at2"/>
<gene>
    <name evidence="6" type="ORF">BEL05_20095</name>
</gene>
<keyword evidence="3" id="KW-0238">DNA-binding</keyword>
<evidence type="ECO:0000256" key="4">
    <source>
        <dbReference type="ARBA" id="ARBA00023163"/>
    </source>
</evidence>
<evidence type="ECO:0000259" key="5">
    <source>
        <dbReference type="PROSITE" id="PS50931"/>
    </source>
</evidence>
<dbReference type="GO" id="GO:0043565">
    <property type="term" value="F:sequence-specific DNA binding"/>
    <property type="evidence" value="ECO:0007669"/>
    <property type="project" value="TreeGrafter"/>
</dbReference>
<dbReference type="GO" id="GO:0003700">
    <property type="term" value="F:DNA-binding transcription factor activity"/>
    <property type="evidence" value="ECO:0007669"/>
    <property type="project" value="InterPro"/>
</dbReference>
<name>A0A1E5ITV3_SHECO</name>
<dbReference type="SUPFAM" id="SSF46785">
    <property type="entry name" value="Winged helix' DNA-binding domain"/>
    <property type="match status" value="1"/>
</dbReference>
<dbReference type="InterPro" id="IPR036390">
    <property type="entry name" value="WH_DNA-bd_sf"/>
</dbReference>
<dbReference type="RefSeq" id="WP_069671121.1">
    <property type="nucleotide sequence ID" value="NZ_MCBT01000030.1"/>
</dbReference>
<comment type="caution">
    <text evidence="6">The sequence shown here is derived from an EMBL/GenBank/DDBJ whole genome shotgun (WGS) entry which is preliminary data.</text>
</comment>
<proteinExistence type="inferred from homology"/>
<comment type="similarity">
    <text evidence="1">Belongs to the LysR transcriptional regulatory family.</text>
</comment>
<evidence type="ECO:0000256" key="3">
    <source>
        <dbReference type="ARBA" id="ARBA00023125"/>
    </source>
</evidence>
<dbReference type="Proteomes" id="UP000095230">
    <property type="component" value="Unassembled WGS sequence"/>
</dbReference>
<dbReference type="AlphaFoldDB" id="A0A1E5ITV3"/>
<dbReference type="InterPro" id="IPR000847">
    <property type="entry name" value="LysR_HTH_N"/>
</dbReference>
<dbReference type="InterPro" id="IPR036388">
    <property type="entry name" value="WH-like_DNA-bd_sf"/>
</dbReference>
<evidence type="ECO:0000256" key="2">
    <source>
        <dbReference type="ARBA" id="ARBA00023015"/>
    </source>
</evidence>
<evidence type="ECO:0000313" key="6">
    <source>
        <dbReference type="EMBL" id="OEG73999.1"/>
    </source>
</evidence>
<dbReference type="InterPro" id="IPR058163">
    <property type="entry name" value="LysR-type_TF_proteobact-type"/>
</dbReference>
<reference evidence="6 7" key="1">
    <citation type="submission" date="2016-07" db="EMBL/GenBank/DDBJ databases">
        <title>Whole-genome of two Shewanella species isolated from a digestive organ of sea cucumber Apostichopus japonicus Selenka 1867.</title>
        <authorList>
            <person name="Hong H.-H."/>
            <person name="Choi H."/>
            <person name="Cheon S."/>
            <person name="Oh J.-S."/>
            <person name="Lee H.-G."/>
            <person name="Park C."/>
        </authorList>
    </citation>
    <scope>NUCLEOTIDE SEQUENCE [LARGE SCALE GENOMIC DNA]</scope>
    <source>
        <strain evidence="6 7">CSB03KR</strain>
    </source>
</reference>
<dbReference type="STRING" id="23.BEL05_20095"/>
<dbReference type="PANTHER" id="PTHR30537">
    <property type="entry name" value="HTH-TYPE TRANSCRIPTIONAL REGULATOR"/>
    <property type="match status" value="1"/>
</dbReference>
<evidence type="ECO:0000313" key="7">
    <source>
        <dbReference type="Proteomes" id="UP000095230"/>
    </source>
</evidence>
<dbReference type="FunFam" id="1.10.10.10:FF:000001">
    <property type="entry name" value="LysR family transcriptional regulator"/>
    <property type="match status" value="1"/>
</dbReference>
<dbReference type="Pfam" id="PF00126">
    <property type="entry name" value="HTH_1"/>
    <property type="match status" value="1"/>
</dbReference>
<accession>A0A1E5ITV3</accession>
<dbReference type="Gene3D" id="3.40.190.290">
    <property type="match status" value="1"/>
</dbReference>